<dbReference type="AlphaFoldDB" id="A0A0A0LZ92"/>
<dbReference type="Gramene" id="KGN65296">
    <property type="protein sequence ID" value="KGN65296"/>
    <property type="gene ID" value="Csa_1G303710"/>
</dbReference>
<protein>
    <submittedName>
        <fullName evidence="2">Uncharacterized protein</fullName>
    </submittedName>
</protein>
<proteinExistence type="predicted"/>
<reference evidence="2 3" key="1">
    <citation type="journal article" date="2009" name="Nat. Genet.">
        <title>The genome of the cucumber, Cucumis sativus L.</title>
        <authorList>
            <person name="Huang S."/>
            <person name="Li R."/>
            <person name="Zhang Z."/>
            <person name="Li L."/>
            <person name="Gu X."/>
            <person name="Fan W."/>
            <person name="Lucas W.J."/>
            <person name="Wang X."/>
            <person name="Xie B."/>
            <person name="Ni P."/>
            <person name="Ren Y."/>
            <person name="Zhu H."/>
            <person name="Li J."/>
            <person name="Lin K."/>
            <person name="Jin W."/>
            <person name="Fei Z."/>
            <person name="Li G."/>
            <person name="Staub J."/>
            <person name="Kilian A."/>
            <person name="van der Vossen E.A."/>
            <person name="Wu Y."/>
            <person name="Guo J."/>
            <person name="He J."/>
            <person name="Jia Z."/>
            <person name="Ren Y."/>
            <person name="Tian G."/>
            <person name="Lu Y."/>
            <person name="Ruan J."/>
            <person name="Qian W."/>
            <person name="Wang M."/>
            <person name="Huang Q."/>
            <person name="Li B."/>
            <person name="Xuan Z."/>
            <person name="Cao J."/>
            <person name="Asan"/>
            <person name="Wu Z."/>
            <person name="Zhang J."/>
            <person name="Cai Q."/>
            <person name="Bai Y."/>
            <person name="Zhao B."/>
            <person name="Han Y."/>
            <person name="Li Y."/>
            <person name="Li X."/>
            <person name="Wang S."/>
            <person name="Shi Q."/>
            <person name="Liu S."/>
            <person name="Cho W.K."/>
            <person name="Kim J.Y."/>
            <person name="Xu Y."/>
            <person name="Heller-Uszynska K."/>
            <person name="Miao H."/>
            <person name="Cheng Z."/>
            <person name="Zhang S."/>
            <person name="Wu J."/>
            <person name="Yang Y."/>
            <person name="Kang H."/>
            <person name="Li M."/>
            <person name="Liang H."/>
            <person name="Ren X."/>
            <person name="Shi Z."/>
            <person name="Wen M."/>
            <person name="Jian M."/>
            <person name="Yang H."/>
            <person name="Zhang G."/>
            <person name="Yang Z."/>
            <person name="Chen R."/>
            <person name="Liu S."/>
            <person name="Li J."/>
            <person name="Ma L."/>
            <person name="Liu H."/>
            <person name="Zhou Y."/>
            <person name="Zhao J."/>
            <person name="Fang X."/>
            <person name="Li G."/>
            <person name="Fang L."/>
            <person name="Li Y."/>
            <person name="Liu D."/>
            <person name="Zheng H."/>
            <person name="Zhang Y."/>
            <person name="Qin N."/>
            <person name="Li Z."/>
            <person name="Yang G."/>
            <person name="Yang S."/>
            <person name="Bolund L."/>
            <person name="Kristiansen K."/>
            <person name="Zheng H."/>
            <person name="Li S."/>
            <person name="Zhang X."/>
            <person name="Yang H."/>
            <person name="Wang J."/>
            <person name="Sun R."/>
            <person name="Zhang B."/>
            <person name="Jiang S."/>
            <person name="Wang J."/>
            <person name="Du Y."/>
            <person name="Li S."/>
        </authorList>
    </citation>
    <scope>NUCLEOTIDE SEQUENCE [LARGE SCALE GENOMIC DNA]</scope>
    <source>
        <strain evidence="3">cv. 9930</strain>
    </source>
</reference>
<evidence type="ECO:0000256" key="1">
    <source>
        <dbReference type="SAM" id="MobiDB-lite"/>
    </source>
</evidence>
<feature type="region of interest" description="Disordered" evidence="1">
    <location>
        <begin position="31"/>
        <end position="64"/>
    </location>
</feature>
<dbReference type="EMBL" id="CM002922">
    <property type="protein sequence ID" value="KGN65296.1"/>
    <property type="molecule type" value="Genomic_DNA"/>
</dbReference>
<reference evidence="2 3" key="4">
    <citation type="journal article" date="2011" name="BMC Genomics">
        <title>RNA-Seq improves annotation of protein-coding genes in the cucumber genome.</title>
        <authorList>
            <person name="Li Z."/>
            <person name="Zhang Z."/>
            <person name="Yan P."/>
            <person name="Huang S."/>
            <person name="Fei Z."/>
            <person name="Lin K."/>
        </authorList>
    </citation>
    <scope>NUCLEOTIDE SEQUENCE [LARGE SCALE GENOMIC DNA]</scope>
    <source>
        <strain evidence="3">cv. 9930</strain>
    </source>
</reference>
<dbReference type="Proteomes" id="UP000029981">
    <property type="component" value="Chromosome 1"/>
</dbReference>
<organism evidence="2 3">
    <name type="scientific">Cucumis sativus</name>
    <name type="common">Cucumber</name>
    <dbReference type="NCBI Taxonomy" id="3659"/>
    <lineage>
        <taxon>Eukaryota</taxon>
        <taxon>Viridiplantae</taxon>
        <taxon>Streptophyta</taxon>
        <taxon>Embryophyta</taxon>
        <taxon>Tracheophyta</taxon>
        <taxon>Spermatophyta</taxon>
        <taxon>Magnoliopsida</taxon>
        <taxon>eudicotyledons</taxon>
        <taxon>Gunneridae</taxon>
        <taxon>Pentapetalae</taxon>
        <taxon>rosids</taxon>
        <taxon>fabids</taxon>
        <taxon>Cucurbitales</taxon>
        <taxon>Cucurbitaceae</taxon>
        <taxon>Benincaseae</taxon>
        <taxon>Cucumis</taxon>
    </lineage>
</organism>
<feature type="region of interest" description="Disordered" evidence="1">
    <location>
        <begin position="86"/>
        <end position="149"/>
    </location>
</feature>
<feature type="compositionally biased region" description="Basic and acidic residues" evidence="1">
    <location>
        <begin position="52"/>
        <end position="64"/>
    </location>
</feature>
<accession>A0A0A0LZ92</accession>
<gene>
    <name evidence="2" type="ORF">Csa_1G303710</name>
</gene>
<sequence length="149" mass="17274">MSLEMIDADIDTNIDQAVAYATSCAKDKEIVDNDETKEQKTVDNNEIEEDDDNHRENKSKTVHDISKKVKIVQEKAKAKTMEIVKNIENARSKRRPKPSKKVLENLKDQKKEKDQKNPKYKKKESLEATRQSLRKKNFAPSFDLKISQL</sequence>
<feature type="compositionally biased region" description="Basic and acidic residues" evidence="1">
    <location>
        <begin position="101"/>
        <end position="127"/>
    </location>
</feature>
<feature type="compositionally biased region" description="Basic and acidic residues" evidence="1">
    <location>
        <begin position="31"/>
        <end position="43"/>
    </location>
</feature>
<evidence type="ECO:0000313" key="3">
    <source>
        <dbReference type="Proteomes" id="UP000029981"/>
    </source>
</evidence>
<reference evidence="2 3" key="3">
    <citation type="journal article" date="2010" name="BMC Genomics">
        <title>Transcriptome sequencing and comparative analysis of cucumber flowers with different sex types.</title>
        <authorList>
            <person name="Guo S."/>
            <person name="Zheng Y."/>
            <person name="Joung J.G."/>
            <person name="Liu S."/>
            <person name="Zhang Z."/>
            <person name="Crasta O.R."/>
            <person name="Sobral B.W."/>
            <person name="Xu Y."/>
            <person name="Huang S."/>
            <person name="Fei Z."/>
        </authorList>
    </citation>
    <scope>NUCLEOTIDE SEQUENCE [LARGE SCALE GENOMIC DNA]</scope>
    <source>
        <strain evidence="3">cv. 9930</strain>
    </source>
</reference>
<reference evidence="2 3" key="2">
    <citation type="journal article" date="2009" name="PLoS ONE">
        <title>An integrated genetic and cytogenetic map of the cucumber genome.</title>
        <authorList>
            <person name="Ren Y."/>
            <person name="Zhang Z."/>
            <person name="Liu J."/>
            <person name="Staub J.E."/>
            <person name="Han Y."/>
            <person name="Cheng Z."/>
            <person name="Li X."/>
            <person name="Lu J."/>
            <person name="Miao H."/>
            <person name="Kang H."/>
            <person name="Xie B."/>
            <person name="Gu X."/>
            <person name="Wang X."/>
            <person name="Du Y."/>
            <person name="Jin W."/>
            <person name="Huang S."/>
        </authorList>
    </citation>
    <scope>NUCLEOTIDE SEQUENCE [LARGE SCALE GENOMIC DNA]</scope>
    <source>
        <strain evidence="3">cv. 9930</strain>
    </source>
</reference>
<evidence type="ECO:0000313" key="2">
    <source>
        <dbReference type="EMBL" id="KGN65296.1"/>
    </source>
</evidence>
<keyword evidence="3" id="KW-1185">Reference proteome</keyword>
<name>A0A0A0LZ92_CUCSA</name>